<sequence length="99" mass="10926">MGKELNLCSSIPKQNKFTMLCAKITLIKPQPAENPLTSHQAADDHMSERWAAEQREEPRAELQGHKENHQGHSSSLVVIVLVMSAAGVWTGFDASSCNR</sequence>
<evidence type="ECO:0000256" key="1">
    <source>
        <dbReference type="SAM" id="MobiDB-lite"/>
    </source>
</evidence>
<keyword evidence="3" id="KW-1185">Reference proteome</keyword>
<feature type="region of interest" description="Disordered" evidence="1">
    <location>
        <begin position="32"/>
        <end position="71"/>
    </location>
</feature>
<proteinExistence type="predicted"/>
<feature type="compositionally biased region" description="Basic and acidic residues" evidence="1">
    <location>
        <begin position="41"/>
        <end position="70"/>
    </location>
</feature>
<gene>
    <name evidence="2" type="ORF">EYF80_047528</name>
</gene>
<reference evidence="2 3" key="1">
    <citation type="submission" date="2019-03" db="EMBL/GenBank/DDBJ databases">
        <title>First draft genome of Liparis tanakae, snailfish: a comprehensive survey of snailfish specific genes.</title>
        <authorList>
            <person name="Kim W."/>
            <person name="Song I."/>
            <person name="Jeong J.-H."/>
            <person name="Kim D."/>
            <person name="Kim S."/>
            <person name="Ryu S."/>
            <person name="Song J.Y."/>
            <person name="Lee S.K."/>
        </authorList>
    </citation>
    <scope>NUCLEOTIDE SEQUENCE [LARGE SCALE GENOMIC DNA]</scope>
    <source>
        <tissue evidence="2">Muscle</tissue>
    </source>
</reference>
<dbReference type="Proteomes" id="UP000314294">
    <property type="component" value="Unassembled WGS sequence"/>
</dbReference>
<dbReference type="EMBL" id="SRLO01001046">
    <property type="protein sequence ID" value="TNN42315.1"/>
    <property type="molecule type" value="Genomic_DNA"/>
</dbReference>
<dbReference type="AlphaFoldDB" id="A0A4Z2FN49"/>
<name>A0A4Z2FN49_9TELE</name>
<organism evidence="2 3">
    <name type="scientific">Liparis tanakae</name>
    <name type="common">Tanaka's snailfish</name>
    <dbReference type="NCBI Taxonomy" id="230148"/>
    <lineage>
        <taxon>Eukaryota</taxon>
        <taxon>Metazoa</taxon>
        <taxon>Chordata</taxon>
        <taxon>Craniata</taxon>
        <taxon>Vertebrata</taxon>
        <taxon>Euteleostomi</taxon>
        <taxon>Actinopterygii</taxon>
        <taxon>Neopterygii</taxon>
        <taxon>Teleostei</taxon>
        <taxon>Neoteleostei</taxon>
        <taxon>Acanthomorphata</taxon>
        <taxon>Eupercaria</taxon>
        <taxon>Perciformes</taxon>
        <taxon>Cottioidei</taxon>
        <taxon>Cottales</taxon>
        <taxon>Liparidae</taxon>
        <taxon>Liparis</taxon>
    </lineage>
</organism>
<evidence type="ECO:0000313" key="2">
    <source>
        <dbReference type="EMBL" id="TNN42315.1"/>
    </source>
</evidence>
<evidence type="ECO:0000313" key="3">
    <source>
        <dbReference type="Proteomes" id="UP000314294"/>
    </source>
</evidence>
<protein>
    <submittedName>
        <fullName evidence="2">Uncharacterized protein</fullName>
    </submittedName>
</protein>
<accession>A0A4Z2FN49</accession>
<comment type="caution">
    <text evidence="2">The sequence shown here is derived from an EMBL/GenBank/DDBJ whole genome shotgun (WGS) entry which is preliminary data.</text>
</comment>